<sequence>MEVAGLFRLKWWNDRKATSSRRAGAAFQASMASFSQFLENFSGIAEIAKAADQQYGGLAFGTLSVMLSVFVHETQRGFCLSIIFARETTEYYISRARRINDAILPEQKKNATLIEIRKKLSEIRNECDVLMLTRITALHRKLESISIDLRETHEQTVRAGAQLRRARHSSDTSHLAELRQILGVHDLSPHVSLDKYKTLLESAVFPGRLRSSWQRPKEISMEFLRADETFEKWWESTQSCVLLTGGTNFVNDYSSGSLNWLSYGAILAVEELRQKELKVAFFLAQTSFAIRSRKRCTIQDIIVNLIYQLSEMHTDLLRSETDRLKEVVQSPTWRNADTDLFWHKAQPLLLEIFSAFSKEEVIILVVDRLDQCAWQGEEDDDLALELRGPVAAHRSRGKLPG</sequence>
<keyword evidence="4" id="KW-1185">Reference proteome</keyword>
<dbReference type="EMBL" id="LAFY01005802">
    <property type="protein sequence ID" value="KJX92477.1"/>
    <property type="molecule type" value="Genomic_DNA"/>
</dbReference>
<evidence type="ECO:0000313" key="3">
    <source>
        <dbReference type="EMBL" id="KJX92477.1"/>
    </source>
</evidence>
<dbReference type="AlphaFoldDB" id="A0A0F4G628"/>
<keyword evidence="1" id="KW-0677">Repeat</keyword>
<protein>
    <recommendedName>
        <fullName evidence="2">Nephrocystin 3-like N-terminal domain-containing protein</fullName>
    </recommendedName>
</protein>
<evidence type="ECO:0000256" key="1">
    <source>
        <dbReference type="ARBA" id="ARBA00022737"/>
    </source>
</evidence>
<evidence type="ECO:0000313" key="4">
    <source>
        <dbReference type="Proteomes" id="UP000033647"/>
    </source>
</evidence>
<dbReference type="Proteomes" id="UP000033647">
    <property type="component" value="Unassembled WGS sequence"/>
</dbReference>
<dbReference type="STRING" id="1047168.A0A0F4G628"/>
<comment type="caution">
    <text evidence="3">The sequence shown here is derived from an EMBL/GenBank/DDBJ whole genome shotgun (WGS) entry which is preliminary data.</text>
</comment>
<gene>
    <name evidence="3" type="ORF">TI39_contig5847g00009</name>
</gene>
<accession>A0A0F4G628</accession>
<evidence type="ECO:0000259" key="2">
    <source>
        <dbReference type="Pfam" id="PF24883"/>
    </source>
</evidence>
<organism evidence="3 4">
    <name type="scientific">Zymoseptoria brevis</name>
    <dbReference type="NCBI Taxonomy" id="1047168"/>
    <lineage>
        <taxon>Eukaryota</taxon>
        <taxon>Fungi</taxon>
        <taxon>Dikarya</taxon>
        <taxon>Ascomycota</taxon>
        <taxon>Pezizomycotina</taxon>
        <taxon>Dothideomycetes</taxon>
        <taxon>Dothideomycetidae</taxon>
        <taxon>Mycosphaerellales</taxon>
        <taxon>Mycosphaerellaceae</taxon>
        <taxon>Zymoseptoria</taxon>
    </lineage>
</organism>
<name>A0A0F4G628_9PEZI</name>
<feature type="domain" description="Nephrocystin 3-like N-terminal" evidence="2">
    <location>
        <begin position="268"/>
        <end position="378"/>
    </location>
</feature>
<proteinExistence type="predicted"/>
<dbReference type="InterPro" id="IPR056884">
    <property type="entry name" value="NPHP3-like_N"/>
</dbReference>
<dbReference type="OrthoDB" id="5389929at2759"/>
<reference evidence="3 4" key="1">
    <citation type="submission" date="2015-03" db="EMBL/GenBank/DDBJ databases">
        <title>RNA-seq based gene annotation and comparative genomics of four Zymoseptoria species reveal species-specific pathogenicity related genes and transposable element activity.</title>
        <authorList>
            <person name="Grandaubert J."/>
            <person name="Bhattacharyya A."/>
            <person name="Stukenbrock E.H."/>
        </authorList>
    </citation>
    <scope>NUCLEOTIDE SEQUENCE [LARGE SCALE GENOMIC DNA]</scope>
    <source>
        <strain evidence="3 4">Zb18110</strain>
    </source>
</reference>
<dbReference type="Pfam" id="PF24883">
    <property type="entry name" value="NPHP3_N"/>
    <property type="match status" value="1"/>
</dbReference>